<comment type="caution">
    <text evidence="7">The sequence shown here is derived from an EMBL/GenBank/DDBJ whole genome shotgun (WGS) entry which is preliminary data.</text>
</comment>
<feature type="region of interest" description="Disordered" evidence="5">
    <location>
        <begin position="645"/>
        <end position="678"/>
    </location>
</feature>
<feature type="domain" description="C2H2-type" evidence="6">
    <location>
        <begin position="177"/>
        <end position="204"/>
    </location>
</feature>
<dbReference type="Pfam" id="PF00096">
    <property type="entry name" value="zf-C2H2"/>
    <property type="match status" value="2"/>
</dbReference>
<dbReference type="EMBL" id="NIDF01000037">
    <property type="protein sequence ID" value="TYJ55572.1"/>
    <property type="molecule type" value="Genomic_DNA"/>
</dbReference>
<feature type="compositionally biased region" description="Low complexity" evidence="5">
    <location>
        <begin position="511"/>
        <end position="532"/>
    </location>
</feature>
<proteinExistence type="predicted"/>
<evidence type="ECO:0000256" key="1">
    <source>
        <dbReference type="ARBA" id="ARBA00022723"/>
    </source>
</evidence>
<feature type="region of interest" description="Disordered" evidence="5">
    <location>
        <begin position="222"/>
        <end position="626"/>
    </location>
</feature>
<name>A0A5D3AXJ4_9TREE</name>
<dbReference type="PROSITE" id="PS50157">
    <property type="entry name" value="ZINC_FINGER_C2H2_2"/>
    <property type="match status" value="2"/>
</dbReference>
<dbReference type="SUPFAM" id="SSF57667">
    <property type="entry name" value="beta-beta-alpha zinc fingers"/>
    <property type="match status" value="1"/>
</dbReference>
<dbReference type="PANTHER" id="PTHR23235:SF127">
    <property type="entry name" value="TRANSCRIPTION FACTOR, PUTATIVE (AFU_ORTHOLOGUE AFUA_3G09820)-RELATED"/>
    <property type="match status" value="1"/>
</dbReference>
<keyword evidence="1" id="KW-0479">Metal-binding</keyword>
<keyword evidence="3" id="KW-0862">Zinc</keyword>
<dbReference type="PANTHER" id="PTHR23235">
    <property type="entry name" value="KRUEPPEL-LIKE TRANSCRIPTION FACTOR"/>
    <property type="match status" value="1"/>
</dbReference>
<evidence type="ECO:0000259" key="6">
    <source>
        <dbReference type="PROSITE" id="PS50157"/>
    </source>
</evidence>
<evidence type="ECO:0000256" key="4">
    <source>
        <dbReference type="PROSITE-ProRule" id="PRU00042"/>
    </source>
</evidence>
<feature type="compositionally biased region" description="Basic and acidic residues" evidence="5">
    <location>
        <begin position="664"/>
        <end position="678"/>
    </location>
</feature>
<feature type="region of interest" description="Disordered" evidence="5">
    <location>
        <begin position="1"/>
        <end position="135"/>
    </location>
</feature>
<feature type="compositionally biased region" description="Basic and acidic residues" evidence="5">
    <location>
        <begin position="224"/>
        <end position="251"/>
    </location>
</feature>
<dbReference type="GO" id="GO:0000978">
    <property type="term" value="F:RNA polymerase II cis-regulatory region sequence-specific DNA binding"/>
    <property type="evidence" value="ECO:0007669"/>
    <property type="project" value="TreeGrafter"/>
</dbReference>
<feature type="domain" description="C2H2-type" evidence="6">
    <location>
        <begin position="146"/>
        <end position="176"/>
    </location>
</feature>
<keyword evidence="8" id="KW-1185">Reference proteome</keyword>
<gene>
    <name evidence="7" type="ORF">B9479_003722</name>
</gene>
<sequence>MSFAAPEERYNNYNPYRPPLSPDHRIHSSHGYPKQPTHESPSQVYQEHPLAPVPSHGYPPQSQPMTPLTSNAYPPAAQAGPYYTIPGQAQAQGGAIPSPPPSSANPVRPDTANSGSGEFAAPAAPTQTTEGGVPIVPVGVSGGKLFRCRGYGECDKVFTRSEHLARHVRKHTGERPFPCHCGKAFSRLDNLRQHAATVHSEQTGLNETMLASLGPIHAALSQRASKDQRRRGEVVEVPKNAVERRQSEYRTRGGSASSQPNAPQGTAPPSQTNSPYTAYHDPQWASQPHSRPRTSGGYDYPYAAPDHQQSLSEDAGPSRRPGSAAGYGGYGQQDFYASANGRPGSAAGPPQGAGEMGSLPYPYRPMSSQGRDLPVPTHYAESEPPASAHGPPESPMYTHAHVPNPHPHPQHQPPAWSSPPTAHSAYPPHDAAAYPAPEGYAYSQQGHGAYPPREEVYEYPPQSAGGWQGGYPPSNTHGSYPQGYNGAPQPDSPFQYNVAPGHPGHPGHPGAPGAAAAAAGAPPAGAEGYAYSSGGGGGYERKRRAEDDGDHARKHARHASAGGQGQGQGQGAQGGTAAGNASAVSLNAALEASTNPGPGAPGAPGGEPGVVRGGAGGVDSWLPPTTERRGSLAISALLGSPKTVAELDGAGLGGAGAGGGGGERGSDKEVDGKEGEKK</sequence>
<feature type="compositionally biased region" description="Gly residues" evidence="5">
    <location>
        <begin position="562"/>
        <end position="577"/>
    </location>
</feature>
<dbReference type="Proteomes" id="UP000322245">
    <property type="component" value="Unassembled WGS sequence"/>
</dbReference>
<dbReference type="SMART" id="SM00355">
    <property type="entry name" value="ZnF_C2H2"/>
    <property type="match status" value="2"/>
</dbReference>
<evidence type="ECO:0000313" key="8">
    <source>
        <dbReference type="Proteomes" id="UP000322245"/>
    </source>
</evidence>
<accession>A0A5D3AXJ4</accession>
<keyword evidence="2 4" id="KW-0863">Zinc-finger</keyword>
<evidence type="ECO:0000256" key="3">
    <source>
        <dbReference type="ARBA" id="ARBA00022833"/>
    </source>
</evidence>
<evidence type="ECO:0000256" key="5">
    <source>
        <dbReference type="SAM" id="MobiDB-lite"/>
    </source>
</evidence>
<dbReference type="InterPro" id="IPR013087">
    <property type="entry name" value="Znf_C2H2_type"/>
</dbReference>
<protein>
    <recommendedName>
        <fullName evidence="6">C2H2-type domain-containing protein</fullName>
    </recommendedName>
</protein>
<dbReference type="GO" id="GO:0000981">
    <property type="term" value="F:DNA-binding transcription factor activity, RNA polymerase II-specific"/>
    <property type="evidence" value="ECO:0007669"/>
    <property type="project" value="TreeGrafter"/>
</dbReference>
<organism evidence="7 8">
    <name type="scientific">Cryptococcus floricola</name>
    <dbReference type="NCBI Taxonomy" id="2591691"/>
    <lineage>
        <taxon>Eukaryota</taxon>
        <taxon>Fungi</taxon>
        <taxon>Dikarya</taxon>
        <taxon>Basidiomycota</taxon>
        <taxon>Agaricomycotina</taxon>
        <taxon>Tremellomycetes</taxon>
        <taxon>Tremellales</taxon>
        <taxon>Cryptococcaceae</taxon>
        <taxon>Cryptococcus</taxon>
    </lineage>
</organism>
<dbReference type="AlphaFoldDB" id="A0A5D3AXJ4"/>
<feature type="compositionally biased region" description="Gly residues" evidence="5">
    <location>
        <begin position="650"/>
        <end position="663"/>
    </location>
</feature>
<feature type="compositionally biased region" description="Low complexity" evidence="5">
    <location>
        <begin position="413"/>
        <end position="442"/>
    </location>
</feature>
<evidence type="ECO:0000256" key="2">
    <source>
        <dbReference type="ARBA" id="ARBA00022771"/>
    </source>
</evidence>
<feature type="compositionally biased region" description="Basic and acidic residues" evidence="5">
    <location>
        <begin position="1"/>
        <end position="10"/>
    </location>
</feature>
<dbReference type="FunFam" id="3.30.160.60:FF:002343">
    <property type="entry name" value="Zinc finger protein 33A"/>
    <property type="match status" value="1"/>
</dbReference>
<evidence type="ECO:0000313" key="7">
    <source>
        <dbReference type="EMBL" id="TYJ55572.1"/>
    </source>
</evidence>
<dbReference type="GO" id="GO:0008270">
    <property type="term" value="F:zinc ion binding"/>
    <property type="evidence" value="ECO:0007669"/>
    <property type="project" value="UniProtKB-KW"/>
</dbReference>
<feature type="compositionally biased region" description="Low complexity" evidence="5">
    <location>
        <begin position="341"/>
        <end position="353"/>
    </location>
</feature>
<feature type="compositionally biased region" description="Polar residues" evidence="5">
    <location>
        <begin position="254"/>
        <end position="276"/>
    </location>
</feature>
<reference evidence="7 8" key="1">
    <citation type="submission" date="2017-05" db="EMBL/GenBank/DDBJ databases">
        <title>The Genome Sequence of Tsuchiyaea wingfieldii DSM 27421.</title>
        <authorList>
            <person name="Cuomo C."/>
            <person name="Passer A."/>
            <person name="Billmyre B."/>
            <person name="Heitman J."/>
        </authorList>
    </citation>
    <scope>NUCLEOTIDE SEQUENCE [LARGE SCALE GENOMIC DNA]</scope>
    <source>
        <strain evidence="7 8">DSM 27421</strain>
    </source>
</reference>
<feature type="compositionally biased region" description="Low complexity" evidence="5">
    <location>
        <begin position="72"/>
        <end position="96"/>
    </location>
</feature>
<feature type="compositionally biased region" description="Gly residues" evidence="5">
    <location>
        <begin position="600"/>
        <end position="617"/>
    </location>
</feature>
<dbReference type="InterPro" id="IPR036236">
    <property type="entry name" value="Znf_C2H2_sf"/>
</dbReference>
<dbReference type="Gene3D" id="3.30.160.60">
    <property type="entry name" value="Classic Zinc Finger"/>
    <property type="match status" value="2"/>
</dbReference>